<keyword evidence="4 8" id="KW-0472">Membrane</keyword>
<name>A0A917Z1I4_9ALTE</name>
<dbReference type="PROSITE" id="PS51753">
    <property type="entry name" value="HBM"/>
    <property type="match status" value="1"/>
</dbReference>
<protein>
    <submittedName>
        <fullName evidence="12">Methyl-accepting chemotaxis protein</fullName>
    </submittedName>
</protein>
<keyword evidence="3 8" id="KW-1133">Transmembrane helix</keyword>
<dbReference type="EMBL" id="BMLS01000005">
    <property type="protein sequence ID" value="GGO72623.1"/>
    <property type="molecule type" value="Genomic_DNA"/>
</dbReference>
<feature type="domain" description="HAMP" evidence="10">
    <location>
        <begin position="327"/>
        <end position="381"/>
    </location>
</feature>
<evidence type="ECO:0000256" key="7">
    <source>
        <dbReference type="PROSITE-ProRule" id="PRU00284"/>
    </source>
</evidence>
<feature type="domain" description="HBM" evidence="11">
    <location>
        <begin position="53"/>
        <end position="293"/>
    </location>
</feature>
<evidence type="ECO:0000313" key="13">
    <source>
        <dbReference type="Proteomes" id="UP000606935"/>
    </source>
</evidence>
<feature type="transmembrane region" description="Helical" evidence="8">
    <location>
        <begin position="20"/>
        <end position="38"/>
    </location>
</feature>
<evidence type="ECO:0000259" key="9">
    <source>
        <dbReference type="PROSITE" id="PS50111"/>
    </source>
</evidence>
<keyword evidence="5 7" id="KW-0807">Transducer</keyword>
<evidence type="ECO:0000259" key="11">
    <source>
        <dbReference type="PROSITE" id="PS51753"/>
    </source>
</evidence>
<dbReference type="Pfam" id="PF00015">
    <property type="entry name" value="MCPsignal"/>
    <property type="match status" value="1"/>
</dbReference>
<dbReference type="FunFam" id="1.10.287.950:FF:000001">
    <property type="entry name" value="Methyl-accepting chemotaxis sensory transducer"/>
    <property type="match status" value="1"/>
</dbReference>
<dbReference type="SMART" id="SM00304">
    <property type="entry name" value="HAMP"/>
    <property type="match status" value="2"/>
</dbReference>
<dbReference type="Gene3D" id="6.10.340.10">
    <property type="match status" value="1"/>
</dbReference>
<dbReference type="GO" id="GO:0016020">
    <property type="term" value="C:membrane"/>
    <property type="evidence" value="ECO:0007669"/>
    <property type="project" value="UniProtKB-SubCell"/>
</dbReference>
<evidence type="ECO:0000256" key="2">
    <source>
        <dbReference type="ARBA" id="ARBA00022692"/>
    </source>
</evidence>
<dbReference type="Gene3D" id="1.10.287.950">
    <property type="entry name" value="Methyl-accepting chemotaxis protein"/>
    <property type="match status" value="1"/>
</dbReference>
<reference evidence="12" key="2">
    <citation type="submission" date="2020-09" db="EMBL/GenBank/DDBJ databases">
        <authorList>
            <person name="Sun Q."/>
            <person name="Zhou Y."/>
        </authorList>
    </citation>
    <scope>NUCLEOTIDE SEQUENCE</scope>
    <source>
        <strain evidence="12">CGMCC 1.7086</strain>
    </source>
</reference>
<dbReference type="RefSeq" id="WP_188697211.1">
    <property type="nucleotide sequence ID" value="NZ_BMLS01000005.1"/>
</dbReference>
<dbReference type="SUPFAM" id="SSF58104">
    <property type="entry name" value="Methyl-accepting chemotaxis protein (MCP) signaling domain"/>
    <property type="match status" value="1"/>
</dbReference>
<evidence type="ECO:0000256" key="6">
    <source>
        <dbReference type="ARBA" id="ARBA00029447"/>
    </source>
</evidence>
<keyword evidence="13" id="KW-1185">Reference proteome</keyword>
<comment type="subcellular location">
    <subcellularLocation>
        <location evidence="1">Membrane</location>
        <topology evidence="1">Multi-pass membrane protein</topology>
    </subcellularLocation>
</comment>
<dbReference type="InterPro" id="IPR032255">
    <property type="entry name" value="HBM"/>
</dbReference>
<dbReference type="SMART" id="SM01358">
    <property type="entry name" value="HBM"/>
    <property type="match status" value="1"/>
</dbReference>
<dbReference type="PANTHER" id="PTHR32089:SF119">
    <property type="entry name" value="METHYL-ACCEPTING CHEMOTAXIS PROTEIN CTPL"/>
    <property type="match status" value="1"/>
</dbReference>
<evidence type="ECO:0000259" key="10">
    <source>
        <dbReference type="PROSITE" id="PS50885"/>
    </source>
</evidence>
<feature type="domain" description="Methyl-accepting transducer" evidence="9">
    <location>
        <begin position="386"/>
        <end position="622"/>
    </location>
</feature>
<dbReference type="GO" id="GO:0007165">
    <property type="term" value="P:signal transduction"/>
    <property type="evidence" value="ECO:0007669"/>
    <property type="project" value="UniProtKB-KW"/>
</dbReference>
<reference evidence="12" key="1">
    <citation type="journal article" date="2014" name="Int. J. Syst. Evol. Microbiol.">
        <title>Complete genome sequence of Corynebacterium casei LMG S-19264T (=DSM 44701T), isolated from a smear-ripened cheese.</title>
        <authorList>
            <consortium name="US DOE Joint Genome Institute (JGI-PGF)"/>
            <person name="Walter F."/>
            <person name="Albersmeier A."/>
            <person name="Kalinowski J."/>
            <person name="Ruckert C."/>
        </authorList>
    </citation>
    <scope>NUCLEOTIDE SEQUENCE</scope>
    <source>
        <strain evidence="12">CGMCC 1.7086</strain>
    </source>
</reference>
<dbReference type="Pfam" id="PF00672">
    <property type="entry name" value="HAMP"/>
    <property type="match status" value="1"/>
</dbReference>
<dbReference type="Proteomes" id="UP000606935">
    <property type="component" value="Unassembled WGS sequence"/>
</dbReference>
<dbReference type="GO" id="GO:0006935">
    <property type="term" value="P:chemotaxis"/>
    <property type="evidence" value="ECO:0007669"/>
    <property type="project" value="UniProtKB-ARBA"/>
</dbReference>
<evidence type="ECO:0000313" key="12">
    <source>
        <dbReference type="EMBL" id="GGO72623.1"/>
    </source>
</evidence>
<feature type="transmembrane region" description="Helical" evidence="8">
    <location>
        <begin position="305"/>
        <end position="325"/>
    </location>
</feature>
<dbReference type="InterPro" id="IPR003660">
    <property type="entry name" value="HAMP_dom"/>
</dbReference>
<evidence type="ECO:0000256" key="1">
    <source>
        <dbReference type="ARBA" id="ARBA00004141"/>
    </source>
</evidence>
<dbReference type="CDD" id="cd11386">
    <property type="entry name" value="MCP_signal"/>
    <property type="match status" value="1"/>
</dbReference>
<dbReference type="PANTHER" id="PTHR32089">
    <property type="entry name" value="METHYL-ACCEPTING CHEMOTAXIS PROTEIN MCPB"/>
    <property type="match status" value="1"/>
</dbReference>
<organism evidence="12 13">
    <name type="scientific">Bowmanella pacifica</name>
    <dbReference type="NCBI Taxonomy" id="502051"/>
    <lineage>
        <taxon>Bacteria</taxon>
        <taxon>Pseudomonadati</taxon>
        <taxon>Pseudomonadota</taxon>
        <taxon>Gammaproteobacteria</taxon>
        <taxon>Alteromonadales</taxon>
        <taxon>Alteromonadaceae</taxon>
        <taxon>Bowmanella</taxon>
    </lineage>
</organism>
<evidence type="ECO:0000256" key="3">
    <source>
        <dbReference type="ARBA" id="ARBA00022989"/>
    </source>
</evidence>
<keyword evidence="2 8" id="KW-0812">Transmembrane</keyword>
<dbReference type="PROSITE" id="PS50111">
    <property type="entry name" value="CHEMOTAXIS_TRANSDUC_2"/>
    <property type="match status" value="1"/>
</dbReference>
<proteinExistence type="inferred from homology"/>
<gene>
    <name evidence="12" type="ORF">GCM10010982_31190</name>
</gene>
<dbReference type="PROSITE" id="PS50885">
    <property type="entry name" value="HAMP"/>
    <property type="match status" value="1"/>
</dbReference>
<accession>A0A917Z1I4</accession>
<comment type="caution">
    <text evidence="12">The sequence shown here is derived from an EMBL/GenBank/DDBJ whole genome shotgun (WGS) entry which is preliminary data.</text>
</comment>
<dbReference type="SMART" id="SM00283">
    <property type="entry name" value="MA"/>
    <property type="match status" value="1"/>
</dbReference>
<evidence type="ECO:0000256" key="5">
    <source>
        <dbReference type="ARBA" id="ARBA00023224"/>
    </source>
</evidence>
<sequence>MSASKAGLLSHLSVTLKSMISPSLILVIMTLVGIFAYLELSDIDTSVQGITQDLAPDSGTASTMMRQIYRKRMQVKDYVKTGQQSTVERYKQEDATLQELIKQAQASIQHPERVKTLAEIVRLNNQYNDIFHQQVVANMQRRQSLVSERIEPLANRIEQGLAKLLDAMQQTANQQYLYAASKGYTDMLGAKYHLYMYLTDNDKANLITTQEEIGLALKWLTSLQKDASNTDHQGILTQALTDINSYAAAAEQTASAIELRNNAIEKLNQLGPQLAGNAVSLSDSVFASLAEEGKETEATIQTTTWTIAVLTLLAVIIGLSLAYLITRSVVRPILLVNNVLRDIAEGEGDLTQRLPVQSQDELGQMAESFNLFVEKMQHTVSQISAATLQVAAAAEEMSQVTEQSSSNVSEQRNETEQVAAAINEMTATVREVAQNAEQASLAATDANGQSQSGNRTVSMTLQTIEQLAKDVDASAQVILQLQGQTENIGAVLEIIKNIAEQTNLLALNAAIEAARAGDQGRGFAVVADEVRTLAKRTHDSTEEIEELIKVLQSGADNAVKAMEQSKQRTGETVEQAQQAGHALDAITQSVDTISQMNIQIAAAAEQQIAVVEDINRNVHNIHGLSEQNAVSAAQTSNASQELAKLGEDLQRLVSQFKV</sequence>
<evidence type="ECO:0000256" key="4">
    <source>
        <dbReference type="ARBA" id="ARBA00023136"/>
    </source>
</evidence>
<evidence type="ECO:0000256" key="8">
    <source>
        <dbReference type="SAM" id="Phobius"/>
    </source>
</evidence>
<dbReference type="InterPro" id="IPR004089">
    <property type="entry name" value="MCPsignal_dom"/>
</dbReference>
<dbReference type="CDD" id="cd06225">
    <property type="entry name" value="HAMP"/>
    <property type="match status" value="1"/>
</dbReference>
<dbReference type="AlphaFoldDB" id="A0A917Z1I4"/>
<comment type="similarity">
    <text evidence="6">Belongs to the methyl-accepting chemotaxis (MCP) protein family.</text>
</comment>